<evidence type="ECO:0000313" key="2">
    <source>
        <dbReference type="EMBL" id="CDI83831.1"/>
    </source>
</evidence>
<sequence length="300" mass="30935">MRGALQQILLDNPQEEIAFAWQPLNLAAFESAARLLQGDTSSSSSSSSSSSLAVRTLAAIAADGFQLPVDTPLLCVESNELYFGSDGVSTGELHRNVVAPSDKLQTLQRRQRWATGIRKLQQQMDQQQQQQDAAAAAAAAGVGRGEYPAAPAPKLTVFVGDSVGDIAAFLLADVAILVGYRPTSRIAQVKELKFSPLSNLLACLRGDSAAAAAAAAEGSAAAAAEGSAAAAEGSAAATLYNCLRSEGWSGVPSAVAAAATGSSSNSNSSSSSSNRTVFVTRDWVEIYALFFGAWPYTAAA</sequence>
<dbReference type="VEuPathDB" id="ToxoDB:EAH_00044670"/>
<dbReference type="PANTHER" id="PTHR43198:SF2">
    <property type="entry name" value="SI:CH1073-67J19.1-RELATED"/>
    <property type="match status" value="1"/>
</dbReference>
<proteinExistence type="predicted"/>
<organism evidence="2 3">
    <name type="scientific">Eimeria acervulina</name>
    <name type="common">Coccidian parasite</name>
    <dbReference type="NCBI Taxonomy" id="5801"/>
    <lineage>
        <taxon>Eukaryota</taxon>
        <taxon>Sar</taxon>
        <taxon>Alveolata</taxon>
        <taxon>Apicomplexa</taxon>
        <taxon>Conoidasida</taxon>
        <taxon>Coccidia</taxon>
        <taxon>Eucoccidiorida</taxon>
        <taxon>Eimeriorina</taxon>
        <taxon>Eimeriidae</taxon>
        <taxon>Eimeria</taxon>
    </lineage>
</organism>
<evidence type="ECO:0000256" key="1">
    <source>
        <dbReference type="SAM" id="Coils"/>
    </source>
</evidence>
<reference evidence="2" key="2">
    <citation type="submission" date="2013-10" db="EMBL/GenBank/DDBJ databases">
        <authorList>
            <person name="Aslett M."/>
        </authorList>
    </citation>
    <scope>NUCLEOTIDE SEQUENCE</scope>
    <source>
        <strain evidence="2">Houghton</strain>
    </source>
</reference>
<dbReference type="PANTHER" id="PTHR43198">
    <property type="entry name" value="BIFUNCTIONAL TH2 PROTEIN"/>
    <property type="match status" value="1"/>
</dbReference>
<protein>
    <submittedName>
        <fullName evidence="2">Uncharacterized protein</fullName>
    </submittedName>
</protein>
<dbReference type="RefSeq" id="XP_013247099.1">
    <property type="nucleotide sequence ID" value="XM_013391645.1"/>
</dbReference>
<dbReference type="InterPro" id="IPR023214">
    <property type="entry name" value="HAD_sf"/>
</dbReference>
<dbReference type="EMBL" id="HG673501">
    <property type="protein sequence ID" value="CDI83831.1"/>
    <property type="molecule type" value="Genomic_DNA"/>
</dbReference>
<dbReference type="Proteomes" id="UP000018050">
    <property type="component" value="Unassembled WGS sequence"/>
</dbReference>
<accession>U6GU89</accession>
<dbReference type="AlphaFoldDB" id="U6GU89"/>
<gene>
    <name evidence="2" type="ORF">EAH_00044670</name>
</gene>
<dbReference type="InterPro" id="IPR036412">
    <property type="entry name" value="HAD-like_sf"/>
</dbReference>
<dbReference type="Gene3D" id="3.40.50.1000">
    <property type="entry name" value="HAD superfamily/HAD-like"/>
    <property type="match status" value="1"/>
</dbReference>
<name>U6GU89_EIMAC</name>
<keyword evidence="1" id="KW-0175">Coiled coil</keyword>
<dbReference type="GO" id="GO:0005829">
    <property type="term" value="C:cytosol"/>
    <property type="evidence" value="ECO:0007669"/>
    <property type="project" value="TreeGrafter"/>
</dbReference>
<feature type="coiled-coil region" evidence="1">
    <location>
        <begin position="110"/>
        <end position="137"/>
    </location>
</feature>
<evidence type="ECO:0000313" key="3">
    <source>
        <dbReference type="Proteomes" id="UP000018050"/>
    </source>
</evidence>
<reference evidence="2" key="1">
    <citation type="submission" date="2013-10" db="EMBL/GenBank/DDBJ databases">
        <title>Genomic analysis of the causative agents of coccidiosis in chickens.</title>
        <authorList>
            <person name="Reid A.J."/>
            <person name="Blake D."/>
            <person name="Billington K."/>
            <person name="Browne H."/>
            <person name="Dunn M."/>
            <person name="Hung S."/>
            <person name="Kawahara F."/>
            <person name="Miranda-Saavedra D."/>
            <person name="Mourier T."/>
            <person name="Nagra H."/>
            <person name="Otto T.D."/>
            <person name="Rawlings N."/>
            <person name="Sanchez A."/>
            <person name="Sanders M."/>
            <person name="Subramaniam C."/>
            <person name="Tay Y."/>
            <person name="Dear P."/>
            <person name="Doerig C."/>
            <person name="Gruber A."/>
            <person name="Parkinson J."/>
            <person name="Shirley M."/>
            <person name="Wan K.L."/>
            <person name="Berriman M."/>
            <person name="Tomley F."/>
            <person name="Pain A."/>
        </authorList>
    </citation>
    <scope>NUCLEOTIDE SEQUENCE</scope>
    <source>
        <strain evidence="2">Houghton</strain>
    </source>
</reference>
<dbReference type="SUPFAM" id="SSF56784">
    <property type="entry name" value="HAD-like"/>
    <property type="match status" value="1"/>
</dbReference>
<dbReference type="InterPro" id="IPR050967">
    <property type="entry name" value="Thiamine_Salvage_TenA"/>
</dbReference>
<keyword evidence="3" id="KW-1185">Reference proteome</keyword>
<dbReference type="OrthoDB" id="354773at2759"/>
<dbReference type="GeneID" id="25272537"/>